<evidence type="ECO:0000259" key="10">
    <source>
        <dbReference type="Pfam" id="PF09240"/>
    </source>
</evidence>
<evidence type="ECO:0000256" key="7">
    <source>
        <dbReference type="ARBA" id="ARBA00023180"/>
    </source>
</evidence>
<evidence type="ECO:0000256" key="6">
    <source>
        <dbReference type="ARBA" id="ARBA00023170"/>
    </source>
</evidence>
<evidence type="ECO:0000256" key="9">
    <source>
        <dbReference type="SAM" id="SignalP"/>
    </source>
</evidence>
<evidence type="ECO:0000256" key="5">
    <source>
        <dbReference type="ARBA" id="ARBA00023136"/>
    </source>
</evidence>
<dbReference type="Pfam" id="PF09240">
    <property type="entry name" value="IL6Ra-bind"/>
    <property type="match status" value="1"/>
</dbReference>
<dbReference type="PROSITE" id="PS01356">
    <property type="entry name" value="HEMATOPO_REC_S_F2"/>
    <property type="match status" value="1"/>
</dbReference>
<accession>A0A852L4X8</accession>
<protein>
    <submittedName>
        <fullName evidence="11">IL5RA protein</fullName>
    </submittedName>
</protein>
<dbReference type="PANTHER" id="PTHR23037:SF46">
    <property type="entry name" value="INTERLEUKIN 5 RECEPTOR SUBUNIT ALPHA"/>
    <property type="match status" value="1"/>
</dbReference>
<keyword evidence="12" id="KW-1185">Reference proteome</keyword>
<dbReference type="GO" id="GO:0004896">
    <property type="term" value="F:cytokine receptor activity"/>
    <property type="evidence" value="ECO:0007669"/>
    <property type="project" value="InterPro"/>
</dbReference>
<comment type="caution">
    <text evidence="11">The sequence shown here is derived from an EMBL/GenBank/DDBJ whole genome shotgun (WGS) entry which is preliminary data.</text>
</comment>
<keyword evidence="6" id="KW-0675">Receptor</keyword>
<dbReference type="InterPro" id="IPR015321">
    <property type="entry name" value="TypeI_recpt_CBD"/>
</dbReference>
<dbReference type="Proteomes" id="UP000654395">
    <property type="component" value="Unassembled WGS sequence"/>
</dbReference>
<dbReference type="SUPFAM" id="SSF49265">
    <property type="entry name" value="Fibronectin type III"/>
    <property type="match status" value="2"/>
</dbReference>
<keyword evidence="2 8" id="KW-0812">Transmembrane</keyword>
<comment type="subcellular location">
    <subcellularLocation>
        <location evidence="1">Membrane</location>
        <topology evidence="1">Single-pass type I membrane protein</topology>
    </subcellularLocation>
</comment>
<dbReference type="OrthoDB" id="9890439at2759"/>
<evidence type="ECO:0000256" key="4">
    <source>
        <dbReference type="ARBA" id="ARBA00022989"/>
    </source>
</evidence>
<evidence type="ECO:0000313" key="11">
    <source>
        <dbReference type="EMBL" id="NXX85086.1"/>
    </source>
</evidence>
<keyword evidence="5 8" id="KW-0472">Membrane</keyword>
<evidence type="ECO:0000313" key="12">
    <source>
        <dbReference type="Proteomes" id="UP000654395"/>
    </source>
</evidence>
<evidence type="ECO:0000256" key="1">
    <source>
        <dbReference type="ARBA" id="ARBA00004479"/>
    </source>
</evidence>
<name>A0A852L4X8_UROIN</name>
<sequence length="412" mass="47502">MRRVALILLWTTNLVQPNLFQAAGAQVLPPLNFTLTVSALAQVLLHWKPNPNQEPKNYTIRYDVEILSPVPEEYDTKKTHSIRTVALHNGFSARVRTLLLHNDLQMRSDWVKQKLLPPPGAPETSITNLSCLTRFTVSSTVSLHCSWLPGQGAPEDTKYFLFYRYGTYTEECQDYIKDKWNRNIECSFAATHIHPGEFDKLVVIHINGSSRYAAIKPFQKLFKQNAIEKVNVPRNVTVFLEQNDLLATWEKPLSPFPKECFEYEFYLSNLRSGHKQVLKIPSNDFRLRVDITSRYSIQIRANHHHLRCIKGFWSDWTEVIYVGQNKLENPVAWILTVLCVSTCCMVLLVATTCKIKHVWSKLFPPIPTPRNKFRDPFPNDYERARTCTSDTETEFGSFAEELPCSAFNDSVF</sequence>
<proteinExistence type="predicted"/>
<gene>
    <name evidence="11" type="primary">Il5ra</name>
    <name evidence="11" type="ORF">UROIND_R11301</name>
</gene>
<dbReference type="Gene3D" id="2.60.40.10">
    <property type="entry name" value="Immunoglobulins"/>
    <property type="match status" value="3"/>
</dbReference>
<feature type="domain" description="Type I cytokine receptor cytokine-binding" evidence="10">
    <location>
        <begin position="128"/>
        <end position="226"/>
    </location>
</feature>
<dbReference type="EMBL" id="WBNH01010853">
    <property type="protein sequence ID" value="NXX85086.1"/>
    <property type="molecule type" value="Genomic_DNA"/>
</dbReference>
<dbReference type="InterPro" id="IPR036116">
    <property type="entry name" value="FN3_sf"/>
</dbReference>
<evidence type="ECO:0000256" key="2">
    <source>
        <dbReference type="ARBA" id="ARBA00022692"/>
    </source>
</evidence>
<dbReference type="PANTHER" id="PTHR23037">
    <property type="entry name" value="CYTOKINE RECEPTOR"/>
    <property type="match status" value="1"/>
</dbReference>
<feature type="chain" id="PRO_5032692342" evidence="9">
    <location>
        <begin position="18"/>
        <end position="412"/>
    </location>
</feature>
<feature type="transmembrane region" description="Helical" evidence="8">
    <location>
        <begin position="331"/>
        <end position="351"/>
    </location>
</feature>
<feature type="non-terminal residue" evidence="11">
    <location>
        <position position="412"/>
    </location>
</feature>
<dbReference type="InterPro" id="IPR003532">
    <property type="entry name" value="Short_hematopoietin_rcpt_2_CS"/>
</dbReference>
<dbReference type="AlphaFoldDB" id="A0A852L4X8"/>
<reference evidence="11" key="1">
    <citation type="submission" date="2020-02" db="EMBL/GenBank/DDBJ databases">
        <title>Bird 10,000 Genomes (B10K) Project - Family phase.</title>
        <authorList>
            <person name="Zhang G."/>
        </authorList>
    </citation>
    <scope>NUCLEOTIDE SEQUENCE</scope>
    <source>
        <strain evidence="11">B10K-DU-030-59</strain>
    </source>
</reference>
<feature type="signal peptide" evidence="9">
    <location>
        <begin position="1"/>
        <end position="17"/>
    </location>
</feature>
<dbReference type="FunFam" id="2.60.40.10:FF:000818">
    <property type="entry name" value="Interleukin 5 receptor subunit alpha"/>
    <property type="match status" value="1"/>
</dbReference>
<organism evidence="11 12">
    <name type="scientific">Urocolius indicus</name>
    <name type="common">Red-faced mousebird</name>
    <name type="synonym">Colius indicus</name>
    <dbReference type="NCBI Taxonomy" id="458196"/>
    <lineage>
        <taxon>Eukaryota</taxon>
        <taxon>Metazoa</taxon>
        <taxon>Chordata</taxon>
        <taxon>Craniata</taxon>
        <taxon>Vertebrata</taxon>
        <taxon>Euteleostomi</taxon>
        <taxon>Archelosauria</taxon>
        <taxon>Archosauria</taxon>
        <taxon>Dinosauria</taxon>
        <taxon>Saurischia</taxon>
        <taxon>Theropoda</taxon>
        <taxon>Coelurosauria</taxon>
        <taxon>Aves</taxon>
        <taxon>Neognathae</taxon>
        <taxon>Neoaves</taxon>
        <taxon>Telluraves</taxon>
        <taxon>Coraciimorphae</taxon>
        <taxon>Coliiformes</taxon>
        <taxon>Coliidae</taxon>
        <taxon>Urocolius</taxon>
    </lineage>
</organism>
<dbReference type="GO" id="GO:0009897">
    <property type="term" value="C:external side of plasma membrane"/>
    <property type="evidence" value="ECO:0007669"/>
    <property type="project" value="TreeGrafter"/>
</dbReference>
<keyword evidence="3 9" id="KW-0732">Signal</keyword>
<keyword evidence="7" id="KW-0325">Glycoprotein</keyword>
<evidence type="ECO:0000256" key="3">
    <source>
        <dbReference type="ARBA" id="ARBA00022729"/>
    </source>
</evidence>
<evidence type="ECO:0000256" key="8">
    <source>
        <dbReference type="SAM" id="Phobius"/>
    </source>
</evidence>
<feature type="non-terminal residue" evidence="11">
    <location>
        <position position="1"/>
    </location>
</feature>
<dbReference type="InterPro" id="IPR013783">
    <property type="entry name" value="Ig-like_fold"/>
</dbReference>
<keyword evidence="4 8" id="KW-1133">Transmembrane helix</keyword>